<dbReference type="Gene3D" id="1.10.1200.10">
    <property type="entry name" value="ACP-like"/>
    <property type="match status" value="2"/>
</dbReference>
<evidence type="ECO:0000256" key="8">
    <source>
        <dbReference type="ARBA" id="ARBA00023268"/>
    </source>
</evidence>
<dbReference type="InterPro" id="IPR009081">
    <property type="entry name" value="PP-bd_ACP"/>
</dbReference>
<dbReference type="InterPro" id="IPR020845">
    <property type="entry name" value="AMP-binding_CS"/>
</dbReference>
<evidence type="ECO:0000313" key="11">
    <source>
        <dbReference type="Proteomes" id="UP000256869"/>
    </source>
</evidence>
<dbReference type="Pfam" id="PF00668">
    <property type="entry name" value="Condensation"/>
    <property type="match status" value="2"/>
</dbReference>
<dbReference type="InterPro" id="IPR036736">
    <property type="entry name" value="ACP-like_sf"/>
</dbReference>
<dbReference type="GO" id="GO:0008610">
    <property type="term" value="P:lipid biosynthetic process"/>
    <property type="evidence" value="ECO:0007669"/>
    <property type="project" value="UniProtKB-ARBA"/>
</dbReference>
<gene>
    <name evidence="10" type="ORF">DFP95_11391</name>
</gene>
<dbReference type="FunFam" id="2.30.38.10:FF:000001">
    <property type="entry name" value="Non-ribosomal peptide synthetase PvdI"/>
    <property type="match status" value="2"/>
</dbReference>
<keyword evidence="3" id="KW-0596">Phosphopantetheine</keyword>
<dbReference type="SUPFAM" id="SSF47336">
    <property type="entry name" value="ACP-like"/>
    <property type="match status" value="2"/>
</dbReference>
<dbReference type="RefSeq" id="WP_115994425.1">
    <property type="nucleotide sequence ID" value="NZ_QRDY01000013.1"/>
</dbReference>
<evidence type="ECO:0000256" key="4">
    <source>
        <dbReference type="ARBA" id="ARBA00022553"/>
    </source>
</evidence>
<evidence type="ECO:0000256" key="5">
    <source>
        <dbReference type="ARBA" id="ARBA00022598"/>
    </source>
</evidence>
<dbReference type="Pfam" id="PF00975">
    <property type="entry name" value="Thioesterase"/>
    <property type="match status" value="1"/>
</dbReference>
<dbReference type="InterPro" id="IPR020806">
    <property type="entry name" value="PKS_PP-bd"/>
</dbReference>
<accession>A0A3D9I4C2</accession>
<dbReference type="EMBL" id="QRDY01000013">
    <property type="protein sequence ID" value="RED56618.1"/>
    <property type="molecule type" value="Genomic_DNA"/>
</dbReference>
<organism evidence="10 11">
    <name type="scientific">Cohnella lupini</name>
    <dbReference type="NCBI Taxonomy" id="1294267"/>
    <lineage>
        <taxon>Bacteria</taxon>
        <taxon>Bacillati</taxon>
        <taxon>Bacillota</taxon>
        <taxon>Bacilli</taxon>
        <taxon>Bacillales</taxon>
        <taxon>Paenibacillaceae</taxon>
        <taxon>Cohnella</taxon>
    </lineage>
</organism>
<evidence type="ECO:0000256" key="3">
    <source>
        <dbReference type="ARBA" id="ARBA00022450"/>
    </source>
</evidence>
<dbReference type="PANTHER" id="PTHR45527">
    <property type="entry name" value="NONRIBOSOMAL PEPTIDE SYNTHETASE"/>
    <property type="match status" value="1"/>
</dbReference>
<evidence type="ECO:0000313" key="10">
    <source>
        <dbReference type="EMBL" id="RED56618.1"/>
    </source>
</evidence>
<dbReference type="Gene3D" id="3.30.559.10">
    <property type="entry name" value="Chloramphenicol acetyltransferase-like domain"/>
    <property type="match status" value="1"/>
</dbReference>
<dbReference type="InterPro" id="IPR045851">
    <property type="entry name" value="AMP-bd_C_sf"/>
</dbReference>
<dbReference type="Gene3D" id="3.30.559.30">
    <property type="entry name" value="Nonribosomal peptide synthetase, condensation domain"/>
    <property type="match status" value="2"/>
</dbReference>
<reference evidence="10 11" key="1">
    <citation type="submission" date="2018-07" db="EMBL/GenBank/DDBJ databases">
        <title>Genomic Encyclopedia of Type Strains, Phase III (KMG-III): the genomes of soil and plant-associated and newly described type strains.</title>
        <authorList>
            <person name="Whitman W."/>
        </authorList>
    </citation>
    <scope>NUCLEOTIDE SEQUENCE [LARGE SCALE GENOMIC DNA]</scope>
    <source>
        <strain evidence="10 11">CECT 8236</strain>
    </source>
</reference>
<dbReference type="Pfam" id="PF13193">
    <property type="entry name" value="AMP-binding_C"/>
    <property type="match status" value="2"/>
</dbReference>
<dbReference type="InterPro" id="IPR006162">
    <property type="entry name" value="Ppantetheine_attach_site"/>
</dbReference>
<dbReference type="InterPro" id="IPR001242">
    <property type="entry name" value="Condensation_dom"/>
</dbReference>
<dbReference type="Pfam" id="PF00501">
    <property type="entry name" value="AMP-binding"/>
    <property type="match status" value="2"/>
</dbReference>
<dbReference type="Gene3D" id="3.30.300.30">
    <property type="match status" value="2"/>
</dbReference>
<dbReference type="GO" id="GO:0031177">
    <property type="term" value="F:phosphopantetheine binding"/>
    <property type="evidence" value="ECO:0007669"/>
    <property type="project" value="InterPro"/>
</dbReference>
<dbReference type="InterPro" id="IPR023213">
    <property type="entry name" value="CAT-like_dom_sf"/>
</dbReference>
<dbReference type="SMART" id="SM00823">
    <property type="entry name" value="PKS_PP"/>
    <property type="match status" value="2"/>
</dbReference>
<dbReference type="CDD" id="cd19531">
    <property type="entry name" value="LCL_NRPS-like"/>
    <property type="match status" value="1"/>
</dbReference>
<dbReference type="Pfam" id="PF00550">
    <property type="entry name" value="PP-binding"/>
    <property type="match status" value="2"/>
</dbReference>
<dbReference type="InterPro" id="IPR029058">
    <property type="entry name" value="AB_hydrolase_fold"/>
</dbReference>
<dbReference type="GO" id="GO:0044550">
    <property type="term" value="P:secondary metabolite biosynthetic process"/>
    <property type="evidence" value="ECO:0007669"/>
    <property type="project" value="UniProtKB-ARBA"/>
</dbReference>
<dbReference type="GO" id="GO:0017000">
    <property type="term" value="P:antibiotic biosynthetic process"/>
    <property type="evidence" value="ECO:0007669"/>
    <property type="project" value="UniProtKB-KW"/>
</dbReference>
<dbReference type="InterPro" id="IPR001031">
    <property type="entry name" value="Thioesterase"/>
</dbReference>
<evidence type="ECO:0000256" key="6">
    <source>
        <dbReference type="ARBA" id="ARBA00022737"/>
    </source>
</evidence>
<dbReference type="SUPFAM" id="SSF56801">
    <property type="entry name" value="Acetyl-CoA synthetase-like"/>
    <property type="match status" value="2"/>
</dbReference>
<dbReference type="Proteomes" id="UP000256869">
    <property type="component" value="Unassembled WGS sequence"/>
</dbReference>
<dbReference type="SUPFAM" id="SSF52777">
    <property type="entry name" value="CoA-dependent acyltransferases"/>
    <property type="match status" value="3"/>
</dbReference>
<dbReference type="FunFam" id="3.40.50.12780:FF:000012">
    <property type="entry name" value="Non-ribosomal peptide synthetase"/>
    <property type="match status" value="2"/>
</dbReference>
<dbReference type="PROSITE" id="PS50075">
    <property type="entry name" value="CARRIER"/>
    <property type="match status" value="2"/>
</dbReference>
<evidence type="ECO:0000256" key="1">
    <source>
        <dbReference type="ARBA" id="ARBA00001957"/>
    </source>
</evidence>
<dbReference type="FunFam" id="1.10.1200.10:FF:000005">
    <property type="entry name" value="Nonribosomal peptide synthetase 1"/>
    <property type="match status" value="2"/>
</dbReference>
<comment type="similarity">
    <text evidence="2">Belongs to the ATP-dependent AMP-binding enzyme family.</text>
</comment>
<dbReference type="NCBIfam" id="NF003417">
    <property type="entry name" value="PRK04813.1"/>
    <property type="match status" value="2"/>
</dbReference>
<dbReference type="OrthoDB" id="9765680at2"/>
<evidence type="ECO:0000256" key="7">
    <source>
        <dbReference type="ARBA" id="ARBA00023194"/>
    </source>
</evidence>
<dbReference type="InterPro" id="IPR010071">
    <property type="entry name" value="AA_adenyl_dom"/>
</dbReference>
<dbReference type="Gene3D" id="3.40.50.1820">
    <property type="entry name" value="alpha/beta hydrolase"/>
    <property type="match status" value="1"/>
</dbReference>
<dbReference type="FunFam" id="3.30.300.30:FF:000010">
    <property type="entry name" value="Enterobactin synthetase component F"/>
    <property type="match status" value="2"/>
</dbReference>
<comment type="cofactor">
    <cofactor evidence="1">
        <name>pantetheine 4'-phosphate</name>
        <dbReference type="ChEBI" id="CHEBI:47942"/>
    </cofactor>
</comment>
<dbReference type="FunFam" id="3.40.50.980:FF:000001">
    <property type="entry name" value="Non-ribosomal peptide synthetase"/>
    <property type="match status" value="2"/>
</dbReference>
<dbReference type="PROSITE" id="PS00012">
    <property type="entry name" value="PHOSPHOPANTETHEINE"/>
    <property type="match status" value="2"/>
</dbReference>
<sequence>MTDERIFPEAMTSSEYLSEKNFWLEQLAGNHAPSHFFENRAKANQSVEYGLYSIRFPKELSEKIMLVSNGSLLSTYILLLSGVTGLLSIYSDNEDILVGTPLFKTQKSNNNHLLALRTIVDRQGSYRQLLNQVKQTVVEADKHPNVSYEEIAKTIHLSENDHGSKELNTVVLLENIQDEYQGRDTVFSFKATDRLVDLSVRFNASFIRMESIERLVKHLIAFMLEALGNPDSIVSAIDLLSEADKQRILRDFNATEAEYPRDKTIHELFEAQVEKTPDNAAVIFERQQLTYRELNARANQLARVLREKGVQQDNLVGLMAERSPEMIVGILAILKAGGAYVPVDPAFPEERVRYMLQDSGAKLLLTQPKWVEMATAAGVAEFALLSEETWAREADTNLAATNGPESLAYVIYTSGSTGLPKGVMVEHASVVNLLTGLQTQYPLKAEGRYLLKTTNTFDVSAAELFGWFFEGGTLVVLPEGDEKEPKQMANAIRRHGVTHINFVPTMLRAFLTFVNEEELSNIPTLQYVFTAGEAVAADTVQLFHERMPQALLANLYGPTEATVYATGITLHPNTLETNVPIGKPLQNTQTYIVGESGDVQPIGVPGELCIGGTGLSRGYLNRPELTAERFVPNPFVSGERMYKTGDLARWQPDGNIEYLGRIDHQVKIRGYRIELGEIEAQLLQSGLAREAIVIARENALGQNELCAYVVAENRLSVARLRGALGEKLPSYMIPTHFMQLDKLPLLPNGKIDRKALPEPDGKLTTGIAYVAPRTVTEQALAEIWQDVLGVERVGIHDNFFDLGGHSLRALTLLSRLHRRLGVEISLQTIFKHPTIEGLAEAAVSGEESVHEAIQAVPEQPHYPISSAQKRMYLVSQLEEAGTSYNMPAALLLEGKVDRRRIELAMKLLIAHHESLRTSFEMIEGTIVQIVHRKIAFAMSVKQATKEEPERIVEAFIQPFDLSAAPLLRTELVELATEKHLLLFDMHHIVSDGVSMGVLMEQFKALYAGEELPELRIQYKDYAAWQRELAKSESMRKQEAYWLKTFAADVPTLQLPTDYPRPAIRRFEGSRIRFALNQTLTEKLKRLALETGSTLYMVLLAAYSVLLSKYSGQEDVVIGSPIAGRTHADVERVLGMFVNTLAMRSYPSGDKTFAAFLREVKGMALEAFEHQEYPFEELVEKLDLTRDMSRNPLFDTMFVLQNTERATLALPDLHISSFETAHPVAKFDLAMEMADEGKEVVLHLEYSTALFKPETIVRMGNHFSQLLQEIASNPHIPLKDIAMLSKREKEQIEIGFNGAEAQYPQDKTLHGLFEEQVLKTPDGVAVIHGDRQLTYRELDSQANLLALELHAQGVGAEQVVAICMERSLEMAVGLLGILKAGGTYLPLDLSLPEERIRYMLEDSRARWIVTQEHLAGTFNFGIQEIRIEDVLRHENEVDRQLEPRRLPLNLAYVIYTSGTTGTPKGVLIEHRSIANSLQWRREAYGLKERDVVLQLFSYAFDAFLTSFFAPLLSGARVILLGETDAKDAGAICKAIKEQAVTHLICVPSLYQVIKEQLPASDAQSLRHVTLGGEAIPRRLIEESMEKYPQAELANEYGPTENSVVSTAALRLNKDDEVTIGKPVSGVQAYIVNAYLQPVPIGVAGELCVGGIGLARGYLNRPDLTEEKFVPNPFIPGERMYRTGDLARWLPDGNIDYLGRIDHQVKIRGYRIELNEVEAQLLRIGGMKEAAVVTQDNKRGEQELCAYVVTENELTVVQIRKALSQTLPRYMIPTYIVLLEKLPLTPNGKLDRKALPAADGHLYRETEYVAPRNEAEQTLATIWQNVLGVNPIGVYDNFFELGGNSLKMMQMVQQIHLRLNRELALSTVFTHSTIDQLAGQLLILSSQSKANEWNLHLPDKLFCLPPVHGYGIAYSQFANALQDEAGVIAFDFIEEQDRIEQYVQKIASVQPEGPIRIVGYSAGGILGLELVKALELQGREVSDLILLDSFPPERSAPTNREIEEWAAEYLNDFLNVHAYLQSYRGELVNKLKSYRKYCDNLKLDGPISADIHLIQAEIDKNEAYMKQTRNEKSNYWKTMTNGQFNKYAGAGIHQDMLTDSFVQSNVDLIKPILRPKEEANSLKEIWIP</sequence>
<dbReference type="InterPro" id="IPR025110">
    <property type="entry name" value="AMP-bd_C"/>
</dbReference>
<evidence type="ECO:0000259" key="9">
    <source>
        <dbReference type="PROSITE" id="PS50075"/>
    </source>
</evidence>
<dbReference type="GO" id="GO:0005829">
    <property type="term" value="C:cytosol"/>
    <property type="evidence" value="ECO:0007669"/>
    <property type="project" value="TreeGrafter"/>
</dbReference>
<keyword evidence="6" id="KW-0677">Repeat</keyword>
<evidence type="ECO:0000256" key="2">
    <source>
        <dbReference type="ARBA" id="ARBA00006432"/>
    </source>
</evidence>
<comment type="caution">
    <text evidence="10">The sequence shown here is derived from an EMBL/GenBank/DDBJ whole genome shotgun (WGS) entry which is preliminary data.</text>
</comment>
<protein>
    <submittedName>
        <fullName evidence="10">Amino acid adenylation domain-containing protein</fullName>
    </submittedName>
</protein>
<dbReference type="InterPro" id="IPR000873">
    <property type="entry name" value="AMP-dep_synth/lig_dom"/>
</dbReference>
<feature type="domain" description="Carrier" evidence="9">
    <location>
        <begin position="1808"/>
        <end position="1883"/>
    </location>
</feature>
<dbReference type="GO" id="GO:0043041">
    <property type="term" value="P:amino acid activation for nonribosomal peptide biosynthetic process"/>
    <property type="evidence" value="ECO:0007669"/>
    <property type="project" value="TreeGrafter"/>
</dbReference>
<dbReference type="GO" id="GO:0016874">
    <property type="term" value="F:ligase activity"/>
    <property type="evidence" value="ECO:0007669"/>
    <property type="project" value="UniProtKB-KW"/>
</dbReference>
<dbReference type="Gene3D" id="1.10.287.490">
    <property type="entry name" value="Helix hairpin bin"/>
    <property type="match status" value="1"/>
</dbReference>
<keyword evidence="7" id="KW-0045">Antibiotic biosynthesis</keyword>
<dbReference type="PANTHER" id="PTHR45527:SF1">
    <property type="entry name" value="FATTY ACID SYNTHASE"/>
    <property type="match status" value="1"/>
</dbReference>
<feature type="domain" description="Carrier" evidence="9">
    <location>
        <begin position="771"/>
        <end position="846"/>
    </location>
</feature>
<keyword evidence="5" id="KW-0436">Ligase</keyword>
<dbReference type="PROSITE" id="PS00455">
    <property type="entry name" value="AMP_BINDING"/>
    <property type="match status" value="2"/>
</dbReference>
<dbReference type="CDD" id="cd05930">
    <property type="entry name" value="A_NRPS"/>
    <property type="match status" value="2"/>
</dbReference>
<keyword evidence="11" id="KW-1185">Reference proteome</keyword>
<dbReference type="NCBIfam" id="TIGR01733">
    <property type="entry name" value="AA-adenyl-dom"/>
    <property type="match status" value="2"/>
</dbReference>
<proteinExistence type="inferred from homology"/>
<dbReference type="Gene3D" id="3.40.50.980">
    <property type="match status" value="4"/>
</dbReference>
<keyword evidence="8" id="KW-0511">Multifunctional enzyme</keyword>
<keyword evidence="4" id="KW-0597">Phosphoprotein</keyword>
<dbReference type="Gene3D" id="2.30.38.10">
    <property type="entry name" value="Luciferase, Domain 3"/>
    <property type="match status" value="2"/>
</dbReference>
<dbReference type="SUPFAM" id="SSF53474">
    <property type="entry name" value="alpha/beta-Hydrolases"/>
    <property type="match status" value="1"/>
</dbReference>
<name>A0A3D9I4C2_9BACL</name>